<dbReference type="CDD" id="cd02932">
    <property type="entry name" value="OYE_YqiM_FMN"/>
    <property type="match status" value="1"/>
</dbReference>
<reference evidence="2 3" key="1">
    <citation type="submission" date="2019-04" db="EMBL/GenBank/DDBJ databases">
        <title>Fungal friends and foes A comparative genomics study of 23 Aspergillus species from section Flavi.</title>
        <authorList>
            <consortium name="DOE Joint Genome Institute"/>
            <person name="Kjaerbolling I."/>
            <person name="Vesth T.C."/>
            <person name="Frisvad J.C."/>
            <person name="Nybo J.L."/>
            <person name="Theobald S."/>
            <person name="Kildgaard S."/>
            <person name="Petersen T.I."/>
            <person name="Kuo A."/>
            <person name="Sato A."/>
            <person name="Lyhne E.K."/>
            <person name="Kogle M.E."/>
            <person name="Wiebenga A."/>
            <person name="Kun R.S."/>
            <person name="Lubbers R.J."/>
            <person name="Makela M.R."/>
            <person name="Barry K."/>
            <person name="Chovatia M."/>
            <person name="Clum A."/>
            <person name="Daum C."/>
            <person name="Haridas S."/>
            <person name="He G."/>
            <person name="LaButti K."/>
            <person name="Lipzen A."/>
            <person name="Mondo S."/>
            <person name="Pangilinan J."/>
            <person name="Riley R."/>
            <person name="Salamov A."/>
            <person name="Simmons B.A."/>
            <person name="Magnuson J.K."/>
            <person name="Henrissat B."/>
            <person name="Mortensen U.H."/>
            <person name="Larsen T.O."/>
            <person name="De vries R.P."/>
            <person name="Grigoriev I.V."/>
            <person name="Machida M."/>
            <person name="Baker S.E."/>
            <person name="Andersen M.R."/>
        </authorList>
    </citation>
    <scope>NUCLEOTIDE SEQUENCE [LARGE SCALE GENOMIC DNA]</scope>
    <source>
        <strain evidence="2 3">CBS 117618</strain>
    </source>
</reference>
<dbReference type="GO" id="GO:0003959">
    <property type="term" value="F:NADPH dehydrogenase activity"/>
    <property type="evidence" value="ECO:0007669"/>
    <property type="project" value="InterPro"/>
</dbReference>
<dbReference type="OMA" id="AVEWMEW"/>
<dbReference type="InterPro" id="IPR001155">
    <property type="entry name" value="OxRdtase_FMN_N"/>
</dbReference>
<dbReference type="GO" id="GO:0050661">
    <property type="term" value="F:NADP binding"/>
    <property type="evidence" value="ECO:0007669"/>
    <property type="project" value="InterPro"/>
</dbReference>
<protein>
    <recommendedName>
        <fullName evidence="1">NADH:flavin oxidoreductase/NADH oxidase N-terminal domain-containing protein</fullName>
    </recommendedName>
</protein>
<dbReference type="InterPro" id="IPR044152">
    <property type="entry name" value="YqjM-like"/>
</dbReference>
<organism evidence="2 3">
    <name type="scientific">Aspergillus parasiticus</name>
    <dbReference type="NCBI Taxonomy" id="5067"/>
    <lineage>
        <taxon>Eukaryota</taxon>
        <taxon>Fungi</taxon>
        <taxon>Dikarya</taxon>
        <taxon>Ascomycota</taxon>
        <taxon>Pezizomycotina</taxon>
        <taxon>Eurotiomycetes</taxon>
        <taxon>Eurotiomycetidae</taxon>
        <taxon>Eurotiales</taxon>
        <taxon>Aspergillaceae</taxon>
        <taxon>Aspergillus</taxon>
        <taxon>Aspergillus subgen. Circumdati</taxon>
    </lineage>
</organism>
<dbReference type="SUPFAM" id="SSF51395">
    <property type="entry name" value="FMN-linked oxidoreductases"/>
    <property type="match status" value="1"/>
</dbReference>
<dbReference type="InterPro" id="IPR013785">
    <property type="entry name" value="Aldolase_TIM"/>
</dbReference>
<evidence type="ECO:0000313" key="2">
    <source>
        <dbReference type="EMBL" id="KAB8204017.1"/>
    </source>
</evidence>
<dbReference type="Proteomes" id="UP000326532">
    <property type="component" value="Unassembled WGS sequence"/>
</dbReference>
<gene>
    <name evidence="2" type="ORF">BDV34DRAFT_235875</name>
</gene>
<dbReference type="Gene3D" id="3.20.20.70">
    <property type="entry name" value="Aldolase class I"/>
    <property type="match status" value="1"/>
</dbReference>
<accession>A0A5N6DGE7</accession>
<evidence type="ECO:0000313" key="3">
    <source>
        <dbReference type="Proteomes" id="UP000326532"/>
    </source>
</evidence>
<dbReference type="PANTHER" id="PTHR43303:SF2">
    <property type="entry name" value="INDOLEAMINE 2,3-DIOXYGENASE PYRROLE 2,3-DIOXYGENASE (AFU_ORTHOLOGUE AFUA_5G01450"/>
    <property type="match status" value="1"/>
</dbReference>
<evidence type="ECO:0000259" key="1">
    <source>
        <dbReference type="Pfam" id="PF00724"/>
    </source>
</evidence>
<dbReference type="VEuPathDB" id="FungiDB:BDV34DRAFT_235875"/>
<dbReference type="Pfam" id="PF00724">
    <property type="entry name" value="Oxidored_FMN"/>
    <property type="match status" value="1"/>
</dbReference>
<name>A0A5N6DGE7_ASPPA</name>
<dbReference type="EMBL" id="ML734984">
    <property type="protein sequence ID" value="KAB8204017.1"/>
    <property type="molecule type" value="Genomic_DNA"/>
</dbReference>
<dbReference type="AlphaFoldDB" id="A0A5N6DGE7"/>
<sequence length="436" mass="47165">MCLIVRAFSRLFYREIIREVEIPVNNPGAALDPGPNTPTLFRPLQIRDVTLKNRIIVAPMCMFSSEAAPSSPDVGALTDFHIAHLGHLATKGVGLVMIEATAVQPNGRISPNDSGLWQEGTESGQFKALRRVVDIVHSQGAKIGIQLAHAGRKGSVVTPWLGERGIPIKADESVGGWPDDVVAPTGGGEFKWAPGETQYWAPRDLSIGEIQELAVSFARSARTAVAAGVDIIEVHGAHGYLLHQFLSPVTNRREDRYGGSFENRIRIVREVTTAIRAAIPNGVPLFLRISGTEWLDGTSCAAKTGSWDLASSIQLATLLPEFGVDLIDVSSGGNHREQRIKPHGNYQVDLAGEIRNAIRAAGQKTLVGAVGLIRDPEVARDIVQGADQETLGKVEPKGDVILIARQFLREPNWVFTAAKKLNVPVSLTYQFGRGLL</sequence>
<dbReference type="PANTHER" id="PTHR43303">
    <property type="entry name" value="NADPH DEHYDROGENASE C23G7.10C-RELATED"/>
    <property type="match status" value="1"/>
</dbReference>
<dbReference type="GO" id="GO:0010181">
    <property type="term" value="F:FMN binding"/>
    <property type="evidence" value="ECO:0007669"/>
    <property type="project" value="InterPro"/>
</dbReference>
<proteinExistence type="predicted"/>
<keyword evidence="3" id="KW-1185">Reference proteome</keyword>
<feature type="domain" description="NADH:flavin oxidoreductase/NADH oxidase N-terminal" evidence="1">
    <location>
        <begin position="40"/>
        <end position="422"/>
    </location>
</feature>